<dbReference type="PRINTS" id="PR00081">
    <property type="entry name" value="GDHRDH"/>
</dbReference>
<organism evidence="3 4">
    <name type="scientific">Gryllus longicercus</name>
    <dbReference type="NCBI Taxonomy" id="2509291"/>
    <lineage>
        <taxon>Eukaryota</taxon>
        <taxon>Metazoa</taxon>
        <taxon>Ecdysozoa</taxon>
        <taxon>Arthropoda</taxon>
        <taxon>Hexapoda</taxon>
        <taxon>Insecta</taxon>
        <taxon>Pterygota</taxon>
        <taxon>Neoptera</taxon>
        <taxon>Polyneoptera</taxon>
        <taxon>Orthoptera</taxon>
        <taxon>Ensifera</taxon>
        <taxon>Gryllidea</taxon>
        <taxon>Grylloidea</taxon>
        <taxon>Gryllidae</taxon>
        <taxon>Gryllinae</taxon>
        <taxon>Gryllus</taxon>
    </lineage>
</organism>
<protein>
    <submittedName>
        <fullName evidence="3">Uncharacterized protein</fullName>
    </submittedName>
</protein>
<dbReference type="Proteomes" id="UP001378592">
    <property type="component" value="Unassembled WGS sequence"/>
</dbReference>
<evidence type="ECO:0000256" key="1">
    <source>
        <dbReference type="RuleBase" id="RU000363"/>
    </source>
</evidence>
<feature type="transmembrane region" description="Helical" evidence="2">
    <location>
        <begin position="32"/>
        <end position="54"/>
    </location>
</feature>
<name>A0AAN9VWN2_9ORTH</name>
<proteinExistence type="inferred from homology"/>
<keyword evidence="4" id="KW-1185">Reference proteome</keyword>
<sequence length="352" mass="39032">MAWAWRREWCARAVGVALALAAARWWQAWLPLLGTLALARALASACALWLAPALPRRRLPGLSRRAVLVTGCDSGFGHEAALRLDALGARVFAGVLQPRGPGADRLRRLAPGRLRVLPLDVTDAASVAAARDAVHAEVQEHGCELWAVVNNAGILQCAECEWMDIDDLKQILDVNTLGPIRVTKAFLPLLRQSKGRIVNLISLADEVVLSCLTPYTISKFATFAFSKSLTSELSKFSISVHNIEPWIYRTNLTECASSILEKKMEKIPEDIKNVYSDEYKEKMKQLAYHAINLTSADQSKIYQVVESIEDACFSEDPLLRYTPGAHSKLVKHCSALIDFFQPIVLKFILRSK</sequence>
<dbReference type="InterPro" id="IPR036291">
    <property type="entry name" value="NAD(P)-bd_dom_sf"/>
</dbReference>
<comment type="caution">
    <text evidence="3">The sequence shown here is derived from an EMBL/GenBank/DDBJ whole genome shotgun (WGS) entry which is preliminary data.</text>
</comment>
<dbReference type="EMBL" id="JAZDUA010000041">
    <property type="protein sequence ID" value="KAK7871281.1"/>
    <property type="molecule type" value="Genomic_DNA"/>
</dbReference>
<dbReference type="PANTHER" id="PTHR43313:SF36">
    <property type="entry name" value="D-BETA-HYDROXYBUTYRATE DEHYDROGENASE, MITOCHONDRIAL"/>
    <property type="match status" value="1"/>
</dbReference>
<dbReference type="GO" id="GO:0016491">
    <property type="term" value="F:oxidoreductase activity"/>
    <property type="evidence" value="ECO:0007669"/>
    <property type="project" value="TreeGrafter"/>
</dbReference>
<reference evidence="3 4" key="1">
    <citation type="submission" date="2024-03" db="EMBL/GenBank/DDBJ databases">
        <title>The genome assembly and annotation of the cricket Gryllus longicercus Weissman &amp; Gray.</title>
        <authorList>
            <person name="Szrajer S."/>
            <person name="Gray D."/>
            <person name="Ylla G."/>
        </authorList>
    </citation>
    <scope>NUCLEOTIDE SEQUENCE [LARGE SCALE GENOMIC DNA]</scope>
    <source>
        <strain evidence="3">DAG 2021-001</strain>
        <tissue evidence="3">Whole body minus gut</tissue>
    </source>
</reference>
<dbReference type="SUPFAM" id="SSF51735">
    <property type="entry name" value="NAD(P)-binding Rossmann-fold domains"/>
    <property type="match status" value="1"/>
</dbReference>
<accession>A0AAN9VWN2</accession>
<comment type="similarity">
    <text evidence="1">Belongs to the short-chain dehydrogenases/reductases (SDR) family.</text>
</comment>
<dbReference type="Gene3D" id="3.40.50.720">
    <property type="entry name" value="NAD(P)-binding Rossmann-like Domain"/>
    <property type="match status" value="1"/>
</dbReference>
<dbReference type="PANTHER" id="PTHR43313">
    <property type="entry name" value="SHORT-CHAIN DEHYDROGENASE/REDUCTASE FAMILY 9C"/>
    <property type="match status" value="1"/>
</dbReference>
<keyword evidence="2" id="KW-0812">Transmembrane</keyword>
<dbReference type="InterPro" id="IPR002347">
    <property type="entry name" value="SDR_fam"/>
</dbReference>
<keyword evidence="2" id="KW-0472">Membrane</keyword>
<evidence type="ECO:0000313" key="4">
    <source>
        <dbReference type="Proteomes" id="UP001378592"/>
    </source>
</evidence>
<dbReference type="Pfam" id="PF00106">
    <property type="entry name" value="adh_short"/>
    <property type="match status" value="1"/>
</dbReference>
<dbReference type="GO" id="GO:0008202">
    <property type="term" value="P:steroid metabolic process"/>
    <property type="evidence" value="ECO:0007669"/>
    <property type="project" value="TreeGrafter"/>
</dbReference>
<evidence type="ECO:0000313" key="3">
    <source>
        <dbReference type="EMBL" id="KAK7871281.1"/>
    </source>
</evidence>
<dbReference type="AlphaFoldDB" id="A0AAN9VWN2"/>
<dbReference type="PRINTS" id="PR00080">
    <property type="entry name" value="SDRFAMILY"/>
</dbReference>
<evidence type="ECO:0000256" key="2">
    <source>
        <dbReference type="SAM" id="Phobius"/>
    </source>
</evidence>
<gene>
    <name evidence="3" type="ORF">R5R35_007562</name>
</gene>
<keyword evidence="2" id="KW-1133">Transmembrane helix</keyword>